<organism evidence="2 3">
    <name type="scientific">Tripterygium wilfordii</name>
    <name type="common">Thunder God vine</name>
    <dbReference type="NCBI Taxonomy" id="458696"/>
    <lineage>
        <taxon>Eukaryota</taxon>
        <taxon>Viridiplantae</taxon>
        <taxon>Streptophyta</taxon>
        <taxon>Embryophyta</taxon>
        <taxon>Tracheophyta</taxon>
        <taxon>Spermatophyta</taxon>
        <taxon>Magnoliopsida</taxon>
        <taxon>eudicotyledons</taxon>
        <taxon>Gunneridae</taxon>
        <taxon>Pentapetalae</taxon>
        <taxon>rosids</taxon>
        <taxon>fabids</taxon>
        <taxon>Celastrales</taxon>
        <taxon>Celastraceae</taxon>
        <taxon>Tripterygium</taxon>
    </lineage>
</organism>
<sequence>MQVPSQELAFIFSLLYHTWLTRNKQVYEAENGEELTSNVTILATSQKLVRDYREAQSHVQPTPTMRPTVNHWEGPPPGSHKVNVDGSWVDNDPFGGVGVIIGDHSGIAVASGYKRLYSAGGASTIEAAAFLYGIQMAI</sequence>
<dbReference type="GO" id="GO:0004523">
    <property type="term" value="F:RNA-DNA hybrid ribonuclease activity"/>
    <property type="evidence" value="ECO:0007669"/>
    <property type="project" value="InterPro"/>
</dbReference>
<keyword evidence="3" id="KW-1185">Reference proteome</keyword>
<dbReference type="Proteomes" id="UP000593562">
    <property type="component" value="Unassembled WGS sequence"/>
</dbReference>
<gene>
    <name evidence="2" type="ORF">HS088_TW08G00931</name>
</gene>
<protein>
    <recommendedName>
        <fullName evidence="1">RNase H type-1 domain-containing protein</fullName>
    </recommendedName>
</protein>
<dbReference type="PANTHER" id="PTHR47074:SF48">
    <property type="entry name" value="POLYNUCLEOTIDYL TRANSFERASE, RIBONUCLEASE H-LIKE SUPERFAMILY PROTEIN"/>
    <property type="match status" value="1"/>
</dbReference>
<dbReference type="InParanoid" id="A0A7J7DDJ8"/>
<name>A0A7J7DDJ8_TRIWF</name>
<comment type="caution">
    <text evidence="2">The sequence shown here is derived from an EMBL/GenBank/DDBJ whole genome shotgun (WGS) entry which is preliminary data.</text>
</comment>
<dbReference type="AlphaFoldDB" id="A0A7J7DDJ8"/>
<dbReference type="InterPro" id="IPR052929">
    <property type="entry name" value="RNase_H-like_EbsB-rel"/>
</dbReference>
<dbReference type="Pfam" id="PF13456">
    <property type="entry name" value="RVT_3"/>
    <property type="match status" value="1"/>
</dbReference>
<dbReference type="PANTHER" id="PTHR47074">
    <property type="entry name" value="BNAC02G40300D PROTEIN"/>
    <property type="match status" value="1"/>
</dbReference>
<evidence type="ECO:0000259" key="1">
    <source>
        <dbReference type="Pfam" id="PF13456"/>
    </source>
</evidence>
<dbReference type="InterPro" id="IPR002156">
    <property type="entry name" value="RNaseH_domain"/>
</dbReference>
<evidence type="ECO:0000313" key="3">
    <source>
        <dbReference type="Proteomes" id="UP000593562"/>
    </source>
</evidence>
<dbReference type="GO" id="GO:0003676">
    <property type="term" value="F:nucleic acid binding"/>
    <property type="evidence" value="ECO:0007669"/>
    <property type="project" value="InterPro"/>
</dbReference>
<evidence type="ECO:0000313" key="2">
    <source>
        <dbReference type="EMBL" id="KAF5744328.1"/>
    </source>
</evidence>
<reference evidence="2 3" key="1">
    <citation type="journal article" date="2020" name="Nat. Commun.">
        <title>Genome of Tripterygium wilfordii and identification of cytochrome P450 involved in triptolide biosynthesis.</title>
        <authorList>
            <person name="Tu L."/>
            <person name="Su P."/>
            <person name="Zhang Z."/>
            <person name="Gao L."/>
            <person name="Wang J."/>
            <person name="Hu T."/>
            <person name="Zhou J."/>
            <person name="Zhang Y."/>
            <person name="Zhao Y."/>
            <person name="Liu Y."/>
            <person name="Song Y."/>
            <person name="Tong Y."/>
            <person name="Lu Y."/>
            <person name="Yang J."/>
            <person name="Xu C."/>
            <person name="Jia M."/>
            <person name="Peters R.J."/>
            <person name="Huang L."/>
            <person name="Gao W."/>
        </authorList>
    </citation>
    <scope>NUCLEOTIDE SEQUENCE [LARGE SCALE GENOMIC DNA]</scope>
    <source>
        <strain evidence="3">cv. XIE 37</strain>
        <tissue evidence="2">Leaf</tissue>
    </source>
</reference>
<accession>A0A7J7DDJ8</accession>
<feature type="domain" description="RNase H type-1" evidence="1">
    <location>
        <begin position="83"/>
        <end position="137"/>
    </location>
</feature>
<dbReference type="EMBL" id="JAAARO010000008">
    <property type="protein sequence ID" value="KAF5744328.1"/>
    <property type="molecule type" value="Genomic_DNA"/>
</dbReference>
<proteinExistence type="predicted"/>